<accession>A0ABS5RJD0</accession>
<dbReference type="EMBL" id="JAHCLR010000019">
    <property type="protein sequence ID" value="MBS9534117.1"/>
    <property type="molecule type" value="Genomic_DNA"/>
</dbReference>
<dbReference type="Proteomes" id="UP001519535">
    <property type="component" value="Unassembled WGS sequence"/>
</dbReference>
<sequence length="105" mass="10881">MGRQLFTGITGLAAAVATALIGAPAAHADEAGFLNELHRNGFKGWEVGGQQMPDGVLVAQGYTACNRFHLGEKPDQLLAQLGAGDVETGRALISAAQHNLCPDTL</sequence>
<evidence type="ECO:0000313" key="4">
    <source>
        <dbReference type="Proteomes" id="UP001519535"/>
    </source>
</evidence>
<feature type="domain" description="DUF732" evidence="2">
    <location>
        <begin position="29"/>
        <end position="103"/>
    </location>
</feature>
<dbReference type="Pfam" id="PF05305">
    <property type="entry name" value="DUF732"/>
    <property type="match status" value="1"/>
</dbReference>
<evidence type="ECO:0000256" key="1">
    <source>
        <dbReference type="SAM" id="SignalP"/>
    </source>
</evidence>
<comment type="caution">
    <text evidence="3">The sequence shown here is derived from an EMBL/GenBank/DDBJ whole genome shotgun (WGS) entry which is preliminary data.</text>
</comment>
<feature type="chain" id="PRO_5045206256" evidence="1">
    <location>
        <begin position="29"/>
        <end position="105"/>
    </location>
</feature>
<gene>
    <name evidence="3" type="ORF">KIH27_11025</name>
</gene>
<feature type="signal peptide" evidence="1">
    <location>
        <begin position="1"/>
        <end position="28"/>
    </location>
</feature>
<protein>
    <submittedName>
        <fullName evidence="3">DUF732 domain-containing protein</fullName>
    </submittedName>
</protein>
<dbReference type="InterPro" id="IPR007969">
    <property type="entry name" value="DUF732"/>
</dbReference>
<evidence type="ECO:0000259" key="2">
    <source>
        <dbReference type="Pfam" id="PF05305"/>
    </source>
</evidence>
<dbReference type="RefSeq" id="WP_214092991.1">
    <property type="nucleotide sequence ID" value="NZ_JAHCLR010000019.1"/>
</dbReference>
<reference evidence="3 4" key="1">
    <citation type="submission" date="2021-05" db="EMBL/GenBank/DDBJ databases">
        <title>Mycobacterium acidophilum sp. nov., an extremely acid-tolerant member of the genus Mycobacterium.</title>
        <authorList>
            <person name="Xia J."/>
        </authorList>
    </citation>
    <scope>NUCLEOTIDE SEQUENCE [LARGE SCALE GENOMIC DNA]</scope>
    <source>
        <strain evidence="3 4">M1</strain>
    </source>
</reference>
<evidence type="ECO:0000313" key="3">
    <source>
        <dbReference type="EMBL" id="MBS9534117.1"/>
    </source>
</evidence>
<keyword evidence="4" id="KW-1185">Reference proteome</keyword>
<keyword evidence="1" id="KW-0732">Signal</keyword>
<organism evidence="3 4">
    <name type="scientific">Mycolicibacter acidiphilus</name>
    <dbReference type="NCBI Taxonomy" id="2835306"/>
    <lineage>
        <taxon>Bacteria</taxon>
        <taxon>Bacillati</taxon>
        <taxon>Actinomycetota</taxon>
        <taxon>Actinomycetes</taxon>
        <taxon>Mycobacteriales</taxon>
        <taxon>Mycobacteriaceae</taxon>
        <taxon>Mycolicibacter</taxon>
    </lineage>
</organism>
<proteinExistence type="predicted"/>
<name>A0ABS5RJD0_9MYCO</name>